<evidence type="ECO:0000256" key="13">
    <source>
        <dbReference type="ARBA" id="ARBA00022857"/>
    </source>
</evidence>
<dbReference type="Gene3D" id="3.40.50.720">
    <property type="entry name" value="NAD(P)-binding Rossmann-like Domain"/>
    <property type="match status" value="1"/>
</dbReference>
<dbReference type="InterPro" id="IPR036291">
    <property type="entry name" value="NAD(P)-bd_dom_sf"/>
</dbReference>
<dbReference type="GO" id="GO:0004765">
    <property type="term" value="F:shikimate kinase activity"/>
    <property type="evidence" value="ECO:0007669"/>
    <property type="project" value="UniProtKB-EC"/>
</dbReference>
<evidence type="ECO:0000256" key="17">
    <source>
        <dbReference type="ARBA" id="ARBA00023268"/>
    </source>
</evidence>
<dbReference type="PROSITE" id="PS00104">
    <property type="entry name" value="EPSP_SYNTHASE_1"/>
    <property type="match status" value="1"/>
</dbReference>
<dbReference type="Pfam" id="PF01761">
    <property type="entry name" value="DHQ_synthase"/>
    <property type="match status" value="1"/>
</dbReference>
<dbReference type="SUPFAM" id="SSF55205">
    <property type="entry name" value="EPT/RTPC-like"/>
    <property type="match status" value="1"/>
</dbReference>
<dbReference type="CDD" id="cd01556">
    <property type="entry name" value="EPSP_synthase"/>
    <property type="match status" value="1"/>
</dbReference>
<dbReference type="HAMAP" id="MF_00109">
    <property type="entry name" value="Shikimate_kinase"/>
    <property type="match status" value="1"/>
</dbReference>
<dbReference type="Pfam" id="PF24621">
    <property type="entry name" value="DHQS_C"/>
    <property type="match status" value="1"/>
</dbReference>
<keyword evidence="11" id="KW-0862">Zinc</keyword>
<evidence type="ECO:0000313" key="26">
    <source>
        <dbReference type="Proteomes" id="UP000054845"/>
    </source>
</evidence>
<dbReference type="GO" id="GO:0008652">
    <property type="term" value="P:amino acid biosynthetic process"/>
    <property type="evidence" value="ECO:0007669"/>
    <property type="project" value="UniProtKB-KW"/>
</dbReference>
<comment type="pathway">
    <text evidence="3">Metabolic intermediate biosynthesis; chorismate biosynthesis; chorismate from D-erythrose 4-phosphate and phosphoenolpyruvate: step 5/7.</text>
</comment>
<dbReference type="STRING" id="401625.A0A0P1BML1"/>
<keyword evidence="26" id="KW-1185">Reference proteome</keyword>
<reference evidence="26" key="1">
    <citation type="submission" date="2014-09" db="EMBL/GenBank/DDBJ databases">
        <authorList>
            <person name="Sharma Rahul"/>
            <person name="Thines Marco"/>
        </authorList>
    </citation>
    <scope>NUCLEOTIDE SEQUENCE [LARGE SCALE GENOMIC DNA]</scope>
</reference>
<dbReference type="GO" id="GO:0009423">
    <property type="term" value="P:chorismate biosynthetic process"/>
    <property type="evidence" value="ECO:0007669"/>
    <property type="project" value="UniProtKB-UniRule"/>
</dbReference>
<dbReference type="InterPro" id="IPR027417">
    <property type="entry name" value="P-loop_NTPase"/>
</dbReference>
<keyword evidence="5" id="KW-0963">Cytoplasm</keyword>
<dbReference type="SUPFAM" id="SSF51569">
    <property type="entry name" value="Aldolase"/>
    <property type="match status" value="1"/>
</dbReference>
<dbReference type="OrthoDB" id="197068at2759"/>
<dbReference type="CDD" id="cd00464">
    <property type="entry name" value="SK"/>
    <property type="match status" value="1"/>
</dbReference>
<evidence type="ECO:0000259" key="22">
    <source>
        <dbReference type="Pfam" id="PF01761"/>
    </source>
</evidence>
<dbReference type="Gene3D" id="3.40.50.300">
    <property type="entry name" value="P-loop containing nucleotide triphosphate hydrolases"/>
    <property type="match status" value="1"/>
</dbReference>
<feature type="domain" description="Enolpyruvate transferase" evidence="21">
    <location>
        <begin position="463"/>
        <end position="915"/>
    </location>
</feature>
<evidence type="ECO:0000256" key="10">
    <source>
        <dbReference type="ARBA" id="ARBA00022777"/>
    </source>
</evidence>
<evidence type="ECO:0000256" key="19">
    <source>
        <dbReference type="ARBA" id="ARBA00048567"/>
    </source>
</evidence>
<dbReference type="NCBIfam" id="TIGR01356">
    <property type="entry name" value="aroA"/>
    <property type="match status" value="1"/>
</dbReference>
<dbReference type="InterPro" id="IPR023000">
    <property type="entry name" value="Shikimate_kinase_CS"/>
</dbReference>
<dbReference type="Gene3D" id="3.40.50.1970">
    <property type="match status" value="1"/>
</dbReference>
<dbReference type="EMBL" id="CCYA01000269">
    <property type="protein sequence ID" value="CEH18118.1"/>
    <property type="molecule type" value="Genomic_DNA"/>
</dbReference>
<feature type="domain" description="Shikimate dehydrogenase substrate binding N-terminal" evidence="23">
    <location>
        <begin position="1390"/>
        <end position="1472"/>
    </location>
</feature>
<evidence type="ECO:0000256" key="5">
    <source>
        <dbReference type="ARBA" id="ARBA00022490"/>
    </source>
</evidence>
<dbReference type="InterPro" id="IPR013785">
    <property type="entry name" value="Aldolase_TIM"/>
</dbReference>
<dbReference type="Pfam" id="PF01202">
    <property type="entry name" value="SKI"/>
    <property type="match status" value="1"/>
</dbReference>
<comment type="catalytic activity">
    <reaction evidence="18">
        <text>3-phosphoshikimate + phosphoenolpyruvate = 5-O-(1-carboxyvinyl)-3-phosphoshikimate + phosphate</text>
        <dbReference type="Rhea" id="RHEA:21256"/>
        <dbReference type="ChEBI" id="CHEBI:43474"/>
        <dbReference type="ChEBI" id="CHEBI:57701"/>
        <dbReference type="ChEBI" id="CHEBI:58702"/>
        <dbReference type="ChEBI" id="CHEBI:145989"/>
        <dbReference type="EC" id="2.5.1.19"/>
    </reaction>
    <physiologicalReaction direction="left-to-right" evidence="18">
        <dbReference type="Rhea" id="RHEA:21257"/>
    </physiologicalReaction>
</comment>
<feature type="domain" description="3-dehydroquinate synthase N-terminal" evidence="22">
    <location>
        <begin position="125"/>
        <end position="237"/>
    </location>
</feature>
<evidence type="ECO:0000256" key="6">
    <source>
        <dbReference type="ARBA" id="ARBA00022605"/>
    </source>
</evidence>
<evidence type="ECO:0000259" key="21">
    <source>
        <dbReference type="Pfam" id="PF00275"/>
    </source>
</evidence>
<dbReference type="Pfam" id="PF01487">
    <property type="entry name" value="DHquinase_I"/>
    <property type="match status" value="1"/>
</dbReference>
<dbReference type="InterPro" id="IPR046346">
    <property type="entry name" value="Aminoacid_DH-like_N_sf"/>
</dbReference>
<evidence type="ECO:0000256" key="18">
    <source>
        <dbReference type="ARBA" id="ARBA00044633"/>
    </source>
</evidence>
<protein>
    <recommendedName>
        <fullName evidence="20">3-phosphoshikimate 1-carboxyvinyltransferase</fullName>
        <ecNumber evidence="20">2.5.1.19</ecNumber>
    </recommendedName>
</protein>
<comment type="cofactor">
    <cofactor evidence="1">
        <name>Zn(2+)</name>
        <dbReference type="ChEBI" id="CHEBI:29105"/>
    </cofactor>
</comment>
<evidence type="ECO:0000259" key="23">
    <source>
        <dbReference type="Pfam" id="PF08501"/>
    </source>
</evidence>
<dbReference type="Gene3D" id="3.65.10.10">
    <property type="entry name" value="Enolpyruvate transferase domain"/>
    <property type="match status" value="2"/>
</dbReference>
<dbReference type="GO" id="GO:0003855">
    <property type="term" value="F:3-dehydroquinate dehydratase activity"/>
    <property type="evidence" value="ECO:0007669"/>
    <property type="project" value="InterPro"/>
</dbReference>
<dbReference type="PRINTS" id="PR01100">
    <property type="entry name" value="SHIKIMTKNASE"/>
</dbReference>
<dbReference type="InterPro" id="IPR013708">
    <property type="entry name" value="Shikimate_DH-bd_N"/>
</dbReference>
<sequence>MPVAVAERQALITDVRPTKLQRLRQSDAKAQAQAQAQAPALASARDTDMDIAFQQCLDSKVHIGTSTTTTTLPAQYIASSVIGQLPASAYLLVTDTNVAKLHLSPLQAAFRSTLTSSRRAQLLSYVMPSGEATKTRKTKEDLEDWMLASGLTRDTVIVAIGGGVVGDLVGFVAATFMRSVHLCHVPTTLLAMVDSSIGGKVAVDTPLGKNMIGAFHPAKHIYVFPQFLATLPAREIANGMAEVIKTAAIRDADLFHEIAASASDVWQAFDDMRGNASSAETETDILRRAQLLRRFIASSIHIKSSIVNADAQETTGLRNLVNFGHSIGHALESLLLPEALHGEAIAVGMMLEARIAVAQHHLSISELGALSSCLKAYRLPVQISDFAHHPNASKLCISKLLQRMSIDKKNAGSIKKLVLLNSLGSTLEQRASSVSDADIASAMSSAALVQPPTAPAPPAAVHIVPPGSKSISNRVLLLAALSTSTQGQGCCIRNLLHSDDTRVMIDSLRSLRAADIEIDADGVHVHGHAGLLSAPDKELYVQNAGTAARFLTAACLLAAPTASASSTTLTGNERMQKRPIADLVTALNAAGAGITSKVSGRDGFLPLDIPARGFFPTGADGHIRLSAETSSQYVSAVLMCAPLAAPSLAGQQFVTLELVGDHVISQSYIDLTIALMADFGIHVQRARTISGELQHLYRIPLGAYHAPAEYAVESDASSATYPLALAALQGTECVIPTLGSSSAQGDAAFAMLLRDMGCTVEQTSNATRVRGPPGAPASLRQLGTVDMEPLTDAFLTAAVLFACATTPGVSGQTSTRITGISNQRVKECNRIQAMMDQLARFGVKSMEHEDGLEIFPSSLEQMTTYAAGQIPSIHCYDDHRVAMALSLLGAVSPTGCILEDRHCTAKTWPTWFDNLRDTLGARVGATDDVLVPSHRTAASDQAAQAIHEAPIASRAVATLSVGSTPTIVLIGMRGSGKTHIGRIAAMELGRTLVDADEQFELRYGDLSTFVKQRGWPAFRRAELELLRSLLIEHADNAVLSLGGGIVETPEARTLLQEYGANMGPVVWIRRHLFNLFNFLETAGRPAYGEAAENVFRRREPHFAACSTYEFSNPIDVPNSALPLADQVSNFFGIITQQKPRDVGPLSFAKRTFMLSYNAPSISTHLSDLCDVAAGVDAVELRVDCLSSTSVDNVARELALLRSVIDLPIIYTVRSVAQGGHYPDDDLAGYARLILLALRSGCDYVDVEMRLTEQQLSEICAAKGCSRIIASWHDPRGELAWGHGGEASPMMEKYHLGAKYGDVVKLIGLARTLNDNHALKEFREAVLKPGNKPLLAVNMSPAGQLSRILNPVLNPVTHPKLGQAAPGQLSYAQIQTGLHLLGMNPGKKFHIFGNPVSKSLSPAIHNAVFKQLGTAHAYARCESVQATDEAVLNRLAAKDFGGASVTIPHKVSMMALCHSISPEAEAIGAINTILPRPAPPDAAAGGGGLCLYGDNTDWRAISSAVQGRLSPGSFDALVLGAGGTARGAIYALHRAGAKRILLHNRTRATAQRVVDACPLTWNVLFVETLQEVTQCYAPRVVVSTTPPEGSALPHEEGVAPPGTTVLSADLLKLRDTTERGVAIDMAYTGVRSTLQELVRTSAWADRWTFVSGLDMLLAQAEHQSRLFTARASIPKRAMRNAAEKALHEQRTSPSLRPAAGHIPAFRPELLRPVATQAPGATTGARSDIAAPHYPDFRKMDLRASSSSPAPSALDPVTPFRPELLRPVATQAVGTAASAGPRVDIAAPHYPDFRQVKLQSSSSSPAPSALDPYLELKIASNYLLRTR</sequence>
<dbReference type="Proteomes" id="UP000054845">
    <property type="component" value="Unassembled WGS sequence"/>
</dbReference>
<dbReference type="InterPro" id="IPR016037">
    <property type="entry name" value="DHQ_synth_AroB"/>
</dbReference>
<dbReference type="NCBIfam" id="TIGR01357">
    <property type="entry name" value="aroB"/>
    <property type="match status" value="1"/>
</dbReference>
<dbReference type="InterPro" id="IPR013792">
    <property type="entry name" value="RNA3'P_cycl/enolpyr_Trfase_a/b"/>
</dbReference>
<evidence type="ECO:0000256" key="4">
    <source>
        <dbReference type="ARBA" id="ARBA00009948"/>
    </source>
</evidence>
<dbReference type="InterPro" id="IPR030960">
    <property type="entry name" value="DHQS/DOIS_N"/>
</dbReference>
<keyword evidence="6 20" id="KW-0028">Amino-acid biosynthesis</keyword>
<dbReference type="Pfam" id="PF08501">
    <property type="entry name" value="Shikimate_dh_N"/>
    <property type="match status" value="1"/>
</dbReference>
<name>A0A0P1BML1_9BASI</name>
<keyword evidence="8" id="KW-0479">Metal-binding</keyword>
<dbReference type="PANTHER" id="PTHR21090">
    <property type="entry name" value="AROM/DEHYDROQUINATE SYNTHASE"/>
    <property type="match status" value="1"/>
</dbReference>
<dbReference type="GO" id="GO:0003856">
    <property type="term" value="F:3-dehydroquinate synthase activity"/>
    <property type="evidence" value="ECO:0007669"/>
    <property type="project" value="InterPro"/>
</dbReference>
<dbReference type="Pfam" id="PF00275">
    <property type="entry name" value="EPSP_synthase"/>
    <property type="match status" value="1"/>
</dbReference>
<evidence type="ECO:0000256" key="14">
    <source>
        <dbReference type="ARBA" id="ARBA00023002"/>
    </source>
</evidence>
<dbReference type="InterPro" id="IPR000623">
    <property type="entry name" value="Shikimate_kinase/TSH1"/>
</dbReference>
<dbReference type="SUPFAM" id="SSF52540">
    <property type="entry name" value="P-loop containing nucleoside triphosphate hydrolases"/>
    <property type="match status" value="1"/>
</dbReference>
<dbReference type="InterPro" id="IPR006264">
    <property type="entry name" value="EPSP_synthase"/>
</dbReference>
<evidence type="ECO:0000256" key="2">
    <source>
        <dbReference type="ARBA" id="ARBA00004811"/>
    </source>
</evidence>
<evidence type="ECO:0000256" key="15">
    <source>
        <dbReference type="ARBA" id="ARBA00023141"/>
    </source>
</evidence>
<proteinExistence type="inferred from homology"/>
<dbReference type="EC" id="2.5.1.19" evidence="20"/>
<dbReference type="InterPro" id="IPR056179">
    <property type="entry name" value="DHQS_C"/>
</dbReference>
<dbReference type="GO" id="GO:0009073">
    <property type="term" value="P:aromatic amino acid family biosynthetic process"/>
    <property type="evidence" value="ECO:0007669"/>
    <property type="project" value="UniProtKB-UniRule"/>
</dbReference>
<evidence type="ECO:0000256" key="11">
    <source>
        <dbReference type="ARBA" id="ARBA00022833"/>
    </source>
</evidence>
<comment type="similarity">
    <text evidence="4 20">Belongs to the EPSP synthase family.</text>
</comment>
<keyword evidence="10" id="KW-0418">Kinase</keyword>
<keyword evidence="16" id="KW-0456">Lyase</keyword>
<dbReference type="PROSITE" id="PS00885">
    <property type="entry name" value="EPSP_SYNTHASE_2"/>
    <property type="match status" value="1"/>
</dbReference>
<organism evidence="25 26">
    <name type="scientific">Ceraceosorus bombacis</name>
    <dbReference type="NCBI Taxonomy" id="401625"/>
    <lineage>
        <taxon>Eukaryota</taxon>
        <taxon>Fungi</taxon>
        <taxon>Dikarya</taxon>
        <taxon>Basidiomycota</taxon>
        <taxon>Ustilaginomycotina</taxon>
        <taxon>Exobasidiomycetes</taxon>
        <taxon>Ceraceosorales</taxon>
        <taxon>Ceraceosoraceae</taxon>
        <taxon>Ceraceosorus</taxon>
    </lineage>
</organism>
<dbReference type="InterPro" id="IPR001381">
    <property type="entry name" value="DHquinase_I"/>
</dbReference>
<dbReference type="InterPro" id="IPR031322">
    <property type="entry name" value="Shikimate/glucono_kinase"/>
</dbReference>
<evidence type="ECO:0000256" key="1">
    <source>
        <dbReference type="ARBA" id="ARBA00001947"/>
    </source>
</evidence>
<dbReference type="CDD" id="cd00502">
    <property type="entry name" value="DHQase_I"/>
    <property type="match status" value="1"/>
</dbReference>
<keyword evidence="13" id="KW-0521">NADP</keyword>
<keyword evidence="17" id="KW-0511">Multifunctional enzyme</keyword>
<comment type="catalytic activity">
    <reaction evidence="19">
        <text>shikimate + ATP = 3-phosphoshikimate + ADP + H(+)</text>
        <dbReference type="Rhea" id="RHEA:13121"/>
        <dbReference type="ChEBI" id="CHEBI:15378"/>
        <dbReference type="ChEBI" id="CHEBI:30616"/>
        <dbReference type="ChEBI" id="CHEBI:36208"/>
        <dbReference type="ChEBI" id="CHEBI:145989"/>
        <dbReference type="ChEBI" id="CHEBI:456216"/>
        <dbReference type="EC" id="2.7.1.71"/>
    </reaction>
</comment>
<dbReference type="Gene3D" id="3.20.20.70">
    <property type="entry name" value="Aldolase class I"/>
    <property type="match status" value="1"/>
</dbReference>
<dbReference type="Gene3D" id="3.40.50.10860">
    <property type="entry name" value="Leucine Dehydrogenase, chain A, domain 1"/>
    <property type="match status" value="1"/>
</dbReference>
<evidence type="ECO:0000256" key="16">
    <source>
        <dbReference type="ARBA" id="ARBA00023239"/>
    </source>
</evidence>
<dbReference type="SUPFAM" id="SSF51735">
    <property type="entry name" value="NAD(P)-binding Rossmann-fold domains"/>
    <property type="match status" value="1"/>
</dbReference>
<accession>A0A0P1BML1</accession>
<keyword evidence="9" id="KW-0547">Nucleotide-binding</keyword>
<dbReference type="FunFam" id="3.20.20.70:FF:000135">
    <property type="entry name" value="Pentafunctional AROM polypeptide"/>
    <property type="match status" value="1"/>
</dbReference>
<evidence type="ECO:0000256" key="3">
    <source>
        <dbReference type="ARBA" id="ARBA00004842"/>
    </source>
</evidence>
<dbReference type="SUPFAM" id="SSF56796">
    <property type="entry name" value="Dehydroquinate synthase-like"/>
    <property type="match status" value="1"/>
</dbReference>
<dbReference type="InterPro" id="IPR023193">
    <property type="entry name" value="EPSP_synthase_CS"/>
</dbReference>
<dbReference type="Gene3D" id="1.20.1090.10">
    <property type="entry name" value="Dehydroquinate synthase-like - alpha domain"/>
    <property type="match status" value="1"/>
</dbReference>
<keyword evidence="15 20" id="KW-0057">Aromatic amino acid biosynthesis</keyword>
<evidence type="ECO:0000256" key="7">
    <source>
        <dbReference type="ARBA" id="ARBA00022679"/>
    </source>
</evidence>
<dbReference type="GO" id="GO:0005737">
    <property type="term" value="C:cytoplasm"/>
    <property type="evidence" value="ECO:0007669"/>
    <property type="project" value="InterPro"/>
</dbReference>
<dbReference type="CDD" id="cd01065">
    <property type="entry name" value="NAD_bind_Shikimate_DH"/>
    <property type="match status" value="1"/>
</dbReference>
<evidence type="ECO:0000256" key="20">
    <source>
        <dbReference type="RuleBase" id="RU004164"/>
    </source>
</evidence>
<dbReference type="PANTHER" id="PTHR21090:SF5">
    <property type="entry name" value="PENTAFUNCTIONAL AROM POLYPEPTIDE"/>
    <property type="match status" value="1"/>
</dbReference>
<dbReference type="CDD" id="cd08195">
    <property type="entry name" value="DHQS"/>
    <property type="match status" value="1"/>
</dbReference>
<dbReference type="NCBIfam" id="TIGR01093">
    <property type="entry name" value="aroD"/>
    <property type="match status" value="1"/>
</dbReference>
<evidence type="ECO:0000259" key="24">
    <source>
        <dbReference type="Pfam" id="PF24621"/>
    </source>
</evidence>
<keyword evidence="7 20" id="KW-0808">Transferase</keyword>
<evidence type="ECO:0000313" key="25">
    <source>
        <dbReference type="EMBL" id="CEH18118.1"/>
    </source>
</evidence>
<dbReference type="InterPro" id="IPR036968">
    <property type="entry name" value="Enolpyruvate_Tfrase_sf"/>
</dbReference>
<dbReference type="SUPFAM" id="SSF53223">
    <property type="entry name" value="Aminoacid dehydrogenase-like, N-terminal domain"/>
    <property type="match status" value="1"/>
</dbReference>
<comment type="pathway">
    <text evidence="2 20">Metabolic intermediate biosynthesis; chorismate biosynthesis; chorismate from D-erythrose 4-phosphate and phosphoenolpyruvate: step 6/7.</text>
</comment>
<dbReference type="GO" id="GO:0046872">
    <property type="term" value="F:metal ion binding"/>
    <property type="evidence" value="ECO:0007669"/>
    <property type="project" value="UniProtKB-KW"/>
</dbReference>
<dbReference type="FunFam" id="3.65.10.10:FF:000012">
    <property type="entry name" value="Pentafunctional AROM polypeptide"/>
    <property type="match status" value="1"/>
</dbReference>
<keyword evidence="14" id="KW-0560">Oxidoreductase</keyword>
<evidence type="ECO:0000256" key="12">
    <source>
        <dbReference type="ARBA" id="ARBA00022840"/>
    </source>
</evidence>
<dbReference type="HAMAP" id="MF_00210">
    <property type="entry name" value="EPSP_synth"/>
    <property type="match status" value="1"/>
</dbReference>
<dbReference type="UniPathway" id="UPA00053">
    <property type="reaction ID" value="UER00088"/>
</dbReference>
<evidence type="ECO:0000256" key="8">
    <source>
        <dbReference type="ARBA" id="ARBA00022723"/>
    </source>
</evidence>
<evidence type="ECO:0000256" key="9">
    <source>
        <dbReference type="ARBA" id="ARBA00022741"/>
    </source>
</evidence>
<dbReference type="FunFam" id="3.40.50.1970:FF:000007">
    <property type="entry name" value="Pentafunctional AROM polypeptide"/>
    <property type="match status" value="1"/>
</dbReference>
<dbReference type="GO" id="GO:0004764">
    <property type="term" value="F:shikimate 3-dehydrogenase (NADP+) activity"/>
    <property type="evidence" value="ECO:0007669"/>
    <property type="project" value="InterPro"/>
</dbReference>
<dbReference type="InterPro" id="IPR001986">
    <property type="entry name" value="Enolpyruvate_Tfrase_dom"/>
</dbReference>
<dbReference type="GO" id="GO:0003866">
    <property type="term" value="F:3-phosphoshikimate 1-carboxyvinyltransferase activity"/>
    <property type="evidence" value="ECO:0007669"/>
    <property type="project" value="UniProtKB-UniRule"/>
</dbReference>
<dbReference type="PROSITE" id="PS01128">
    <property type="entry name" value="SHIKIMATE_KINASE"/>
    <property type="match status" value="1"/>
</dbReference>
<dbReference type="GO" id="GO:0005524">
    <property type="term" value="F:ATP binding"/>
    <property type="evidence" value="ECO:0007669"/>
    <property type="project" value="UniProtKB-KW"/>
</dbReference>
<keyword evidence="12" id="KW-0067">ATP-binding</keyword>
<feature type="domain" description="3-dehydroquinate synthase C-terminal" evidence="24">
    <location>
        <begin position="239"/>
        <end position="410"/>
    </location>
</feature>